<sequence length="470" mass="53408">MTLALLHMFIILSIKDYEGSKNSNKYGTTNIVGYEQSCNCTTVTSGVCMQYSCSLSAKKASCFSGSSEITLADGTTKPLSHIRIGDKVLVNQHNIYEPILSFIHAKPDGLFSFLAIQVQSTKSNLSSTIFVSPNHLIFDFDSGKALFAGKFRVGDRVQFIENNEIVPGKIINIELTKQEGYYAPLTSSGRIVVNGVVASNYATVSNHELAHQVMGIYRWWIDLFGGSLLNEEIPWMLQMMLYVEQIIRWCGGLNLYAQCDRIRSLGQTVLVQKRNIPFNSILGIASTNVPAYSNGNDDYYSGQKSYLYGVYMGVKWQCVEYARRWLFIRKGCIFSDVKSANDMWHELYYVKRVVDGKYFTLKTYPNGSPTKPKNGSFIIYEKSSKLPFGHVAVIVDVAPNYVRVAEQNYYYDYWYNNYAREIRLKYTNDRYYIEDRFGIYGWMEVQDDNQLKPLDEATINIISARNGASG</sequence>
<dbReference type="GO" id="GO:0007267">
    <property type="term" value="P:cell-cell signaling"/>
    <property type="evidence" value="ECO:0007669"/>
    <property type="project" value="InterPro"/>
</dbReference>
<dbReference type="GO" id="GO:0016540">
    <property type="term" value="P:protein autoprocessing"/>
    <property type="evidence" value="ECO:0007669"/>
    <property type="project" value="InterPro"/>
</dbReference>
<dbReference type="Pfam" id="PF05257">
    <property type="entry name" value="CHAP"/>
    <property type="match status" value="1"/>
</dbReference>
<dbReference type="PANTHER" id="PTHR30094:SF0">
    <property type="entry name" value="BIFUNCTIONAL GLUTATHIONYLSPERMIDINE SYNTHETASE_AMIDASE-RELATED"/>
    <property type="match status" value="1"/>
</dbReference>
<dbReference type="InterPro" id="IPR003586">
    <property type="entry name" value="Hint_dom_C"/>
</dbReference>
<dbReference type="Pfam" id="PF01079">
    <property type="entry name" value="Hint"/>
    <property type="match status" value="1"/>
</dbReference>
<dbReference type="GO" id="GO:0016874">
    <property type="term" value="F:ligase activity"/>
    <property type="evidence" value="ECO:0007669"/>
    <property type="project" value="TreeGrafter"/>
</dbReference>
<dbReference type="Gene3D" id="2.170.16.10">
    <property type="entry name" value="Hedgehog/Intein (Hint) domain"/>
    <property type="match status" value="1"/>
</dbReference>
<evidence type="ECO:0000256" key="2">
    <source>
        <dbReference type="ARBA" id="ARBA00022729"/>
    </source>
</evidence>
<protein>
    <recommendedName>
        <fullName evidence="4">Peptidase C51 domain-containing protein</fullName>
    </recommendedName>
</protein>
<gene>
    <name evidence="5" type="ORF">BJG266_LOCUS9118</name>
    <name evidence="6" type="ORF">QVE165_LOCUS12927</name>
</gene>
<dbReference type="InterPro" id="IPR036844">
    <property type="entry name" value="Hint_dom_sf"/>
</dbReference>
<dbReference type="PROSITE" id="PS50911">
    <property type="entry name" value="CHAP"/>
    <property type="match status" value="1"/>
</dbReference>
<dbReference type="OrthoDB" id="5212at2759"/>
<dbReference type="CDD" id="cd00081">
    <property type="entry name" value="Hint"/>
    <property type="match status" value="1"/>
</dbReference>
<name>A0A813XV20_9BILA</name>
<evidence type="ECO:0000313" key="8">
    <source>
        <dbReference type="Proteomes" id="UP000663877"/>
    </source>
</evidence>
<evidence type="ECO:0000256" key="1">
    <source>
        <dbReference type="ARBA" id="ARBA00022473"/>
    </source>
</evidence>
<dbReference type="Proteomes" id="UP000663877">
    <property type="component" value="Unassembled WGS sequence"/>
</dbReference>
<dbReference type="SMART" id="SM00305">
    <property type="entry name" value="HintC"/>
    <property type="match status" value="1"/>
</dbReference>
<dbReference type="Gene3D" id="3.90.1720.10">
    <property type="entry name" value="endopeptidase domain like (from Nostoc punctiforme)"/>
    <property type="match status" value="1"/>
</dbReference>
<dbReference type="SMART" id="SM00306">
    <property type="entry name" value="HintN"/>
    <property type="match status" value="1"/>
</dbReference>
<comment type="caution">
    <text evidence="5">The sequence shown here is derived from an EMBL/GenBank/DDBJ whole genome shotgun (WGS) entry which is preliminary data.</text>
</comment>
<dbReference type="InterPro" id="IPR038765">
    <property type="entry name" value="Papain-like_cys_pep_sf"/>
</dbReference>
<dbReference type="InterPro" id="IPR003587">
    <property type="entry name" value="Hint_dom_N"/>
</dbReference>
<dbReference type="InterPro" id="IPR001767">
    <property type="entry name" value="Hedgehog_Hint"/>
</dbReference>
<accession>A0A813XV20</accession>
<feature type="signal peptide" evidence="3">
    <location>
        <begin position="1"/>
        <end position="19"/>
    </location>
</feature>
<dbReference type="EMBL" id="CAJNOI010000029">
    <property type="protein sequence ID" value="CAF0875178.1"/>
    <property type="molecule type" value="Genomic_DNA"/>
</dbReference>
<dbReference type="PANTHER" id="PTHR30094">
    <property type="entry name" value="BIFUNCTIONAL GLUTATHIONYLSPERMIDINE SYNTHETASE/AMIDASE-RELATED"/>
    <property type="match status" value="1"/>
</dbReference>
<dbReference type="SUPFAM" id="SSF54001">
    <property type="entry name" value="Cysteine proteinases"/>
    <property type="match status" value="1"/>
</dbReference>
<organism evidence="5 8">
    <name type="scientific">Adineta steineri</name>
    <dbReference type="NCBI Taxonomy" id="433720"/>
    <lineage>
        <taxon>Eukaryota</taxon>
        <taxon>Metazoa</taxon>
        <taxon>Spiralia</taxon>
        <taxon>Gnathifera</taxon>
        <taxon>Rotifera</taxon>
        <taxon>Eurotatoria</taxon>
        <taxon>Bdelloidea</taxon>
        <taxon>Adinetida</taxon>
        <taxon>Adinetidae</taxon>
        <taxon>Adineta</taxon>
    </lineage>
</organism>
<keyword evidence="7" id="KW-1185">Reference proteome</keyword>
<evidence type="ECO:0000313" key="5">
    <source>
        <dbReference type="EMBL" id="CAF0875178.1"/>
    </source>
</evidence>
<dbReference type="Proteomes" id="UP000663832">
    <property type="component" value="Unassembled WGS sequence"/>
</dbReference>
<feature type="chain" id="PRO_5035683601" description="Peptidase C51 domain-containing protein" evidence="3">
    <location>
        <begin position="20"/>
        <end position="470"/>
    </location>
</feature>
<proteinExistence type="predicted"/>
<keyword evidence="2 3" id="KW-0732">Signal</keyword>
<evidence type="ECO:0000256" key="3">
    <source>
        <dbReference type="SAM" id="SignalP"/>
    </source>
</evidence>
<keyword evidence="1" id="KW-0217">Developmental protein</keyword>
<dbReference type="SUPFAM" id="SSF51294">
    <property type="entry name" value="Hedgehog/intein (Hint) domain"/>
    <property type="match status" value="1"/>
</dbReference>
<dbReference type="PRINTS" id="PR00632">
    <property type="entry name" value="SONICHHOG"/>
</dbReference>
<dbReference type="InterPro" id="IPR007921">
    <property type="entry name" value="CHAP_dom"/>
</dbReference>
<dbReference type="InterPro" id="IPR051705">
    <property type="entry name" value="Gsp_Synthetase/Amidase"/>
</dbReference>
<feature type="domain" description="Peptidase C51" evidence="4">
    <location>
        <begin position="293"/>
        <end position="434"/>
    </location>
</feature>
<dbReference type="EMBL" id="CAJNOM010000065">
    <property type="protein sequence ID" value="CAF0963787.1"/>
    <property type="molecule type" value="Genomic_DNA"/>
</dbReference>
<evidence type="ECO:0000313" key="6">
    <source>
        <dbReference type="EMBL" id="CAF0963787.1"/>
    </source>
</evidence>
<dbReference type="InterPro" id="IPR001657">
    <property type="entry name" value="Hedgehog"/>
</dbReference>
<evidence type="ECO:0000259" key="4">
    <source>
        <dbReference type="PROSITE" id="PS50911"/>
    </source>
</evidence>
<dbReference type="AlphaFoldDB" id="A0A813XV20"/>
<reference evidence="5" key="1">
    <citation type="submission" date="2021-02" db="EMBL/GenBank/DDBJ databases">
        <authorList>
            <person name="Nowell W R."/>
        </authorList>
    </citation>
    <scope>NUCLEOTIDE SEQUENCE</scope>
</reference>
<evidence type="ECO:0000313" key="7">
    <source>
        <dbReference type="Proteomes" id="UP000663832"/>
    </source>
</evidence>